<comment type="caution">
    <text evidence="7">The sequence shown here is derived from an EMBL/GenBank/DDBJ whole genome shotgun (WGS) entry which is preliminary data.</text>
</comment>
<dbReference type="PROSITE" id="PS51900">
    <property type="entry name" value="CB"/>
    <property type="match status" value="1"/>
</dbReference>
<dbReference type="InterPro" id="IPR004107">
    <property type="entry name" value="Integrase_SAM-like_N"/>
</dbReference>
<dbReference type="GO" id="GO:0015074">
    <property type="term" value="P:DNA integration"/>
    <property type="evidence" value="ECO:0007669"/>
    <property type="project" value="UniProtKB-KW"/>
</dbReference>
<dbReference type="Gene3D" id="1.10.443.10">
    <property type="entry name" value="Intergrase catalytic core"/>
    <property type="match status" value="1"/>
</dbReference>
<feature type="domain" description="Core-binding (CB)" evidence="6">
    <location>
        <begin position="43"/>
        <end position="129"/>
    </location>
</feature>
<keyword evidence="8" id="KW-1185">Reference proteome</keyword>
<dbReference type="AlphaFoldDB" id="A0A0F3GSS6"/>
<evidence type="ECO:0000256" key="1">
    <source>
        <dbReference type="ARBA" id="ARBA00022908"/>
    </source>
</evidence>
<evidence type="ECO:0000259" key="6">
    <source>
        <dbReference type="PROSITE" id="PS51900"/>
    </source>
</evidence>
<protein>
    <submittedName>
        <fullName evidence="7">Protein containing Integrase</fullName>
    </submittedName>
</protein>
<keyword evidence="1" id="KW-0229">DNA integration</keyword>
<keyword evidence="2 4" id="KW-0238">DNA-binding</keyword>
<name>A0A0F3GSS6_9BACT</name>
<dbReference type="GO" id="GO:0003677">
    <property type="term" value="F:DNA binding"/>
    <property type="evidence" value="ECO:0007669"/>
    <property type="project" value="UniProtKB-UniRule"/>
</dbReference>
<dbReference type="Pfam" id="PF14659">
    <property type="entry name" value="Phage_int_SAM_3"/>
    <property type="match status" value="1"/>
</dbReference>
<proteinExistence type="predicted"/>
<dbReference type="Pfam" id="PF00589">
    <property type="entry name" value="Phage_integrase"/>
    <property type="match status" value="1"/>
</dbReference>
<dbReference type="Proteomes" id="UP000033423">
    <property type="component" value="Unassembled WGS sequence"/>
</dbReference>
<evidence type="ECO:0000313" key="8">
    <source>
        <dbReference type="Proteomes" id="UP000033423"/>
    </source>
</evidence>
<reference evidence="7 8" key="1">
    <citation type="submission" date="2015-02" db="EMBL/GenBank/DDBJ databases">
        <title>Single-cell genomics of uncultivated deep-branching MTB reveals a conserved set of magnetosome genes.</title>
        <authorList>
            <person name="Kolinko S."/>
            <person name="Richter M."/>
            <person name="Glockner F.O."/>
            <person name="Brachmann A."/>
            <person name="Schuler D."/>
        </authorList>
    </citation>
    <scope>NUCLEOTIDE SEQUENCE [LARGE SCALE GENOMIC DNA]</scope>
    <source>
        <strain evidence="7">TM-1</strain>
    </source>
</reference>
<organism evidence="7 8">
    <name type="scientific">Candidatus Magnetobacterium bavaricum</name>
    <dbReference type="NCBI Taxonomy" id="29290"/>
    <lineage>
        <taxon>Bacteria</taxon>
        <taxon>Pseudomonadati</taxon>
        <taxon>Nitrospirota</taxon>
        <taxon>Thermodesulfovibrionia</taxon>
        <taxon>Thermodesulfovibrionales</taxon>
        <taxon>Candidatus Magnetobacteriaceae</taxon>
        <taxon>Candidatus Magnetobacterium</taxon>
    </lineage>
</organism>
<dbReference type="InterPro" id="IPR011010">
    <property type="entry name" value="DNA_brk_join_enz"/>
</dbReference>
<evidence type="ECO:0000256" key="3">
    <source>
        <dbReference type="ARBA" id="ARBA00023172"/>
    </source>
</evidence>
<evidence type="ECO:0000313" key="7">
    <source>
        <dbReference type="EMBL" id="KJU85050.1"/>
    </source>
</evidence>
<sequence>MRDKDGGQFDYSRAIRRMTVIRSEIDNKTFNPDDFMASKIKERLMETKLNDWLEQKSEEEEANELSPDTIRHYQSYTKNHFIPYFKGLDVKEVEFHHIENFKDRLPKRLKIKTRRNILNALHSFFTWLRRKGIIKEVPNFPEIRGDDAKMRTSIDIDQQQEVLKRLPKHHRDIFAFAFETGLRGGELCALKVKDVDLNRKTILV</sequence>
<evidence type="ECO:0000256" key="4">
    <source>
        <dbReference type="PROSITE-ProRule" id="PRU01248"/>
    </source>
</evidence>
<feature type="non-terminal residue" evidence="7">
    <location>
        <position position="204"/>
    </location>
</feature>
<gene>
    <name evidence="7" type="ORF">MBAV_002755</name>
</gene>
<accession>A0A0F3GSS6</accession>
<dbReference type="GO" id="GO:0006310">
    <property type="term" value="P:DNA recombination"/>
    <property type="evidence" value="ECO:0007669"/>
    <property type="project" value="UniProtKB-KW"/>
</dbReference>
<dbReference type="Gene3D" id="1.10.150.130">
    <property type="match status" value="1"/>
</dbReference>
<feature type="domain" description="Tyr recombinase" evidence="5">
    <location>
        <begin position="149"/>
        <end position="204"/>
    </location>
</feature>
<evidence type="ECO:0000256" key="2">
    <source>
        <dbReference type="ARBA" id="ARBA00023125"/>
    </source>
</evidence>
<dbReference type="EMBL" id="LACI01001178">
    <property type="protein sequence ID" value="KJU85050.1"/>
    <property type="molecule type" value="Genomic_DNA"/>
</dbReference>
<keyword evidence="3" id="KW-0233">DNA recombination</keyword>
<dbReference type="SUPFAM" id="SSF56349">
    <property type="entry name" value="DNA breaking-rejoining enzymes"/>
    <property type="match status" value="1"/>
</dbReference>
<evidence type="ECO:0000259" key="5">
    <source>
        <dbReference type="PROSITE" id="PS51898"/>
    </source>
</evidence>
<dbReference type="InterPro" id="IPR013762">
    <property type="entry name" value="Integrase-like_cat_sf"/>
</dbReference>
<dbReference type="InterPro" id="IPR044068">
    <property type="entry name" value="CB"/>
</dbReference>
<dbReference type="InterPro" id="IPR002104">
    <property type="entry name" value="Integrase_catalytic"/>
</dbReference>
<dbReference type="PROSITE" id="PS51898">
    <property type="entry name" value="TYR_RECOMBINASE"/>
    <property type="match status" value="1"/>
</dbReference>
<dbReference type="InterPro" id="IPR010998">
    <property type="entry name" value="Integrase_recombinase_N"/>
</dbReference>